<keyword evidence="2" id="KW-1185">Reference proteome</keyword>
<reference evidence="1" key="1">
    <citation type="submission" date="2022-11" db="EMBL/GenBank/DDBJ databases">
        <title>Genome Resource of Sclerotinia nivalis Strain SnTB1, a Plant Pathogen Isolated from American Ginseng.</title>
        <authorList>
            <person name="Fan S."/>
        </authorList>
    </citation>
    <scope>NUCLEOTIDE SEQUENCE</scope>
    <source>
        <strain evidence="1">SnTB1</strain>
    </source>
</reference>
<gene>
    <name evidence="1" type="ORF">OCU04_011939</name>
</gene>
<accession>A0A9X0A9X5</accession>
<dbReference type="EMBL" id="JAPEIS010000015">
    <property type="protein sequence ID" value="KAJ8058955.1"/>
    <property type="molecule type" value="Genomic_DNA"/>
</dbReference>
<evidence type="ECO:0000313" key="1">
    <source>
        <dbReference type="EMBL" id="KAJ8058955.1"/>
    </source>
</evidence>
<evidence type="ECO:0000313" key="2">
    <source>
        <dbReference type="Proteomes" id="UP001152300"/>
    </source>
</evidence>
<dbReference type="Proteomes" id="UP001152300">
    <property type="component" value="Unassembled WGS sequence"/>
</dbReference>
<organism evidence="1 2">
    <name type="scientific">Sclerotinia nivalis</name>
    <dbReference type="NCBI Taxonomy" id="352851"/>
    <lineage>
        <taxon>Eukaryota</taxon>
        <taxon>Fungi</taxon>
        <taxon>Dikarya</taxon>
        <taxon>Ascomycota</taxon>
        <taxon>Pezizomycotina</taxon>
        <taxon>Leotiomycetes</taxon>
        <taxon>Helotiales</taxon>
        <taxon>Sclerotiniaceae</taxon>
        <taxon>Sclerotinia</taxon>
    </lineage>
</organism>
<name>A0A9X0A9X5_9HELO</name>
<protein>
    <submittedName>
        <fullName evidence="1">Uncharacterized protein</fullName>
    </submittedName>
</protein>
<proteinExistence type="predicted"/>
<dbReference type="AlphaFoldDB" id="A0A9X0A9X5"/>
<sequence>MGGLGNNWHKVLGSVLVIRQDKKPLTPHHVEASVMFCESKASVMADDDNPNHALLNFILEYDEQKQDEARLEIEAESGWKEKLTLT</sequence>
<comment type="caution">
    <text evidence="1">The sequence shown here is derived from an EMBL/GenBank/DDBJ whole genome shotgun (WGS) entry which is preliminary data.</text>
</comment>